<keyword evidence="1" id="KW-0560">Oxidoreductase</keyword>
<dbReference type="PANTHER" id="PTHR43364:SF4">
    <property type="entry name" value="NAD(P)-LINKED OXIDOREDUCTASE SUPERFAMILY PROTEIN"/>
    <property type="match status" value="1"/>
</dbReference>
<dbReference type="Gene3D" id="3.20.20.100">
    <property type="entry name" value="NADP-dependent oxidoreductase domain"/>
    <property type="match status" value="1"/>
</dbReference>
<gene>
    <name evidence="4" type="ORF">EDD36DRAFT_448316</name>
</gene>
<dbReference type="Proteomes" id="UP001203852">
    <property type="component" value="Unassembled WGS sequence"/>
</dbReference>
<dbReference type="PANTHER" id="PTHR43364">
    <property type="entry name" value="NADH-SPECIFIC METHYLGLYOXAL REDUCTASE-RELATED"/>
    <property type="match status" value="1"/>
</dbReference>
<comment type="caution">
    <text evidence="4">The sequence shown here is derived from an EMBL/GenBank/DDBJ whole genome shotgun (WGS) entry which is preliminary data.</text>
</comment>
<dbReference type="InterPro" id="IPR050523">
    <property type="entry name" value="AKR_Detox_Biosynth"/>
</dbReference>
<dbReference type="GO" id="GO:0016491">
    <property type="term" value="F:oxidoreductase activity"/>
    <property type="evidence" value="ECO:0007669"/>
    <property type="project" value="UniProtKB-KW"/>
</dbReference>
<dbReference type="InterPro" id="IPR023210">
    <property type="entry name" value="NADP_OxRdtase_dom"/>
</dbReference>
<evidence type="ECO:0000256" key="1">
    <source>
        <dbReference type="ARBA" id="ARBA00023002"/>
    </source>
</evidence>
<dbReference type="InterPro" id="IPR020471">
    <property type="entry name" value="AKR"/>
</dbReference>
<reference evidence="4" key="1">
    <citation type="journal article" date="2022" name="bioRxiv">
        <title>Deciphering the potential niche of two novel black yeast fungi from a biological soil crust based on their genomes, phenotypes, and melanin regulation.</title>
        <authorList>
            <consortium name="DOE Joint Genome Institute"/>
            <person name="Carr E.C."/>
            <person name="Barton Q."/>
            <person name="Grambo S."/>
            <person name="Sullivan M."/>
            <person name="Renfro C.M."/>
            <person name="Kuo A."/>
            <person name="Pangilinan J."/>
            <person name="Lipzen A."/>
            <person name="Keymanesh K."/>
            <person name="Savage E."/>
            <person name="Barry K."/>
            <person name="Grigoriev I.V."/>
            <person name="Riekhof W.R."/>
            <person name="Harris S.S."/>
        </authorList>
    </citation>
    <scope>NUCLEOTIDE SEQUENCE</scope>
    <source>
        <strain evidence="4">JF 03-4F</strain>
    </source>
</reference>
<evidence type="ECO:0000313" key="4">
    <source>
        <dbReference type="EMBL" id="KAI1608491.1"/>
    </source>
</evidence>
<sequence length="318" mass="35761">MSSKSLTVVFGTASIGNSEPWTSDEYVNEAFEILKKHGVKNLDSAQLYGKSEEKLGELKAGDKFIVDTKWLGGFTGKWASKENIVNTAKESIKKLGVKQVDIFYIHAPDKETPLEETLEGVNEVYKLGLFKRFGLSNYKVEDVEKAYDIAKKNDYVLPSVYQGNYSPVARLQDTLLFPTLRKLKMSFYAYSPLAGGFLTKTAQQIKDGAGRFSEQALGGMYRQMYMKDSYLNALEKWESIANEEGVSRAELAYRWVAYNSPLSNEHGDGIIIGASRKEQLEQTLEGIKKGKLSDKAAKSIDEIWEEIKHEAPLDNFSR</sequence>
<organism evidence="4 5">
    <name type="scientific">Exophiala viscosa</name>
    <dbReference type="NCBI Taxonomy" id="2486360"/>
    <lineage>
        <taxon>Eukaryota</taxon>
        <taxon>Fungi</taxon>
        <taxon>Dikarya</taxon>
        <taxon>Ascomycota</taxon>
        <taxon>Pezizomycotina</taxon>
        <taxon>Eurotiomycetes</taxon>
        <taxon>Chaetothyriomycetidae</taxon>
        <taxon>Chaetothyriales</taxon>
        <taxon>Herpotrichiellaceae</taxon>
        <taxon>Exophiala</taxon>
    </lineage>
</organism>
<keyword evidence="5" id="KW-1185">Reference proteome</keyword>
<dbReference type="AlphaFoldDB" id="A0AAN6DM07"/>
<dbReference type="CDD" id="cd19075">
    <property type="entry name" value="AKR_AKR7A1-5"/>
    <property type="match status" value="1"/>
</dbReference>
<dbReference type="SUPFAM" id="SSF51430">
    <property type="entry name" value="NAD(P)-linked oxidoreductase"/>
    <property type="match status" value="1"/>
</dbReference>
<evidence type="ECO:0000256" key="2">
    <source>
        <dbReference type="ARBA" id="ARBA00038157"/>
    </source>
</evidence>
<comment type="similarity">
    <text evidence="2">Belongs to the aldo/keto reductase family. Aldo/keto reductase 2 subfamily.</text>
</comment>
<feature type="domain" description="NADP-dependent oxidoreductase" evidence="3">
    <location>
        <begin position="8"/>
        <end position="305"/>
    </location>
</feature>
<accession>A0AAN6DM07</accession>
<proteinExistence type="inferred from homology"/>
<protein>
    <submittedName>
        <fullName evidence="4">Aldehyde reductase</fullName>
    </submittedName>
</protein>
<evidence type="ECO:0000259" key="3">
    <source>
        <dbReference type="Pfam" id="PF00248"/>
    </source>
</evidence>
<dbReference type="Pfam" id="PF00248">
    <property type="entry name" value="Aldo_ket_red"/>
    <property type="match status" value="1"/>
</dbReference>
<name>A0AAN6DM07_9EURO</name>
<dbReference type="PRINTS" id="PR00069">
    <property type="entry name" value="ALDKETRDTASE"/>
</dbReference>
<evidence type="ECO:0000313" key="5">
    <source>
        <dbReference type="Proteomes" id="UP001203852"/>
    </source>
</evidence>
<dbReference type="InterPro" id="IPR036812">
    <property type="entry name" value="NAD(P)_OxRdtase_dom_sf"/>
</dbReference>
<dbReference type="EMBL" id="MU404363">
    <property type="protein sequence ID" value="KAI1608491.1"/>
    <property type="molecule type" value="Genomic_DNA"/>
</dbReference>